<dbReference type="InterPro" id="IPR050706">
    <property type="entry name" value="Cyclic-di-GMP_PDE-like"/>
</dbReference>
<reference evidence="3 4" key="1">
    <citation type="submission" date="2018-10" db="EMBL/GenBank/DDBJ databases">
        <title>Transmission dynamics of multidrug resistant bacteria on intensive care unit surfaces.</title>
        <authorList>
            <person name="D'Souza A.W."/>
            <person name="Potter R.F."/>
            <person name="Wallace M."/>
            <person name="Shupe A."/>
            <person name="Patel S."/>
            <person name="Sun S."/>
            <person name="Gul D."/>
            <person name="Kwon J.H."/>
            <person name="Andleeb S."/>
            <person name="Burnham C.-A.D."/>
            <person name="Dantas G."/>
        </authorList>
    </citation>
    <scope>NUCLEOTIDE SEQUENCE [LARGE SCALE GENOMIC DNA]</scope>
    <source>
        <strain evidence="3 4">EC_073</strain>
    </source>
</reference>
<dbReference type="InterPro" id="IPR001633">
    <property type="entry name" value="EAL_dom"/>
</dbReference>
<dbReference type="PROSITE" id="PS50883">
    <property type="entry name" value="EAL"/>
    <property type="match status" value="1"/>
</dbReference>
<sequence>MLNSNFPGASLILEPIPVLTTLIYRSQLNLSCRSAELRALVERARIRNTNQNITGVLLSNGSDVMQILEGSEESVVKLFHKIRDDQRHIGVVELMRDYGPRRRFNNAGMLLFDLQVQSPKEVLQSVLDYSQLESYLTSDDRVFKFIQSFITGKHAGNSRAPADAAKWTLSREKAPFGEAVGLIADQICQFALQPIVEPSEGKISSLEALIRSNDGGSPEHFFKTLDQDKIYEVDLQTKKYAFALAEKLGIGSHKIAVNLLPMSLVNVPGAVEFLVDQISLHGLQPEQVVIEVTENEMISGFNKFNSAIKRLRGEGIGLAIDDFGSGYAGLSLLTRFQPDKIKIDREIVSNIHLSGAKQAIVRSIVSCCTDLEITLVAEGIEKLEEWCWLESAGIRRFQGFLFARPQVNGVGDIHWPHLVR</sequence>
<protein>
    <submittedName>
        <fullName evidence="3">Diguanylate phosphodiesterase</fullName>
    </submittedName>
</protein>
<dbReference type="PANTHER" id="PTHR33121">
    <property type="entry name" value="CYCLIC DI-GMP PHOSPHODIESTERASE PDEF"/>
    <property type="match status" value="1"/>
</dbReference>
<dbReference type="GO" id="GO:0009882">
    <property type="term" value="F:blue light photoreceptor activity"/>
    <property type="evidence" value="ECO:0007669"/>
    <property type="project" value="InterPro"/>
</dbReference>
<organism evidence="3 4">
    <name type="scientific">Enterobacter cloacae</name>
    <dbReference type="NCBI Taxonomy" id="550"/>
    <lineage>
        <taxon>Bacteria</taxon>
        <taxon>Pseudomonadati</taxon>
        <taxon>Pseudomonadota</taxon>
        <taxon>Gammaproteobacteria</taxon>
        <taxon>Enterobacterales</taxon>
        <taxon>Enterobacteriaceae</taxon>
        <taxon>Enterobacter</taxon>
        <taxon>Enterobacter cloacae complex</taxon>
    </lineage>
</organism>
<dbReference type="InterPro" id="IPR007024">
    <property type="entry name" value="BLUF_domain"/>
</dbReference>
<dbReference type="CDD" id="cd01948">
    <property type="entry name" value="EAL"/>
    <property type="match status" value="1"/>
</dbReference>
<feature type="domain" description="BLUF" evidence="2">
    <location>
        <begin position="19"/>
        <end position="110"/>
    </location>
</feature>
<dbReference type="Gene3D" id="3.30.70.100">
    <property type="match status" value="1"/>
</dbReference>
<dbReference type="Pfam" id="PF00563">
    <property type="entry name" value="EAL"/>
    <property type="match status" value="1"/>
</dbReference>
<dbReference type="PANTHER" id="PTHR33121:SF15">
    <property type="entry name" value="BLUE LIGHT- AND TEMPERATURE-REGULATED ANTIREPRESSOR BLUF"/>
    <property type="match status" value="1"/>
</dbReference>
<name>A0A427KM51_ENTCL</name>
<dbReference type="EMBL" id="RHWT01000011">
    <property type="protein sequence ID" value="RSB30970.1"/>
    <property type="molecule type" value="Genomic_DNA"/>
</dbReference>
<accession>A0A427KM51</accession>
<dbReference type="Proteomes" id="UP000275321">
    <property type="component" value="Unassembled WGS sequence"/>
</dbReference>
<dbReference type="SMART" id="SM00052">
    <property type="entry name" value="EAL"/>
    <property type="match status" value="1"/>
</dbReference>
<dbReference type="GO" id="GO:0071949">
    <property type="term" value="F:FAD binding"/>
    <property type="evidence" value="ECO:0007669"/>
    <property type="project" value="InterPro"/>
</dbReference>
<dbReference type="InterPro" id="IPR035919">
    <property type="entry name" value="EAL_sf"/>
</dbReference>
<proteinExistence type="predicted"/>
<comment type="caution">
    <text evidence="3">The sequence shown here is derived from an EMBL/GenBank/DDBJ whole genome shotgun (WGS) entry which is preliminary data.</text>
</comment>
<dbReference type="Pfam" id="PF04940">
    <property type="entry name" value="BLUF"/>
    <property type="match status" value="1"/>
</dbReference>
<gene>
    <name evidence="3" type="ORF">EGK68_10330</name>
</gene>
<dbReference type="SUPFAM" id="SSF141868">
    <property type="entry name" value="EAL domain-like"/>
    <property type="match status" value="1"/>
</dbReference>
<evidence type="ECO:0000259" key="1">
    <source>
        <dbReference type="PROSITE" id="PS50883"/>
    </source>
</evidence>
<dbReference type="GO" id="GO:0071111">
    <property type="term" value="F:cyclic-guanylate-specific phosphodiesterase activity"/>
    <property type="evidence" value="ECO:0007669"/>
    <property type="project" value="InterPro"/>
</dbReference>
<evidence type="ECO:0000259" key="2">
    <source>
        <dbReference type="PROSITE" id="PS50925"/>
    </source>
</evidence>
<dbReference type="Gene3D" id="3.20.20.450">
    <property type="entry name" value="EAL domain"/>
    <property type="match status" value="1"/>
</dbReference>
<dbReference type="InterPro" id="IPR036046">
    <property type="entry name" value="Acylphosphatase-like_dom_sf"/>
</dbReference>
<feature type="domain" description="EAL" evidence="1">
    <location>
        <begin position="169"/>
        <end position="419"/>
    </location>
</feature>
<dbReference type="SMART" id="SM01034">
    <property type="entry name" value="BLUF"/>
    <property type="match status" value="1"/>
</dbReference>
<evidence type="ECO:0000313" key="3">
    <source>
        <dbReference type="EMBL" id="RSB30970.1"/>
    </source>
</evidence>
<dbReference type="PROSITE" id="PS50925">
    <property type="entry name" value="BLUF"/>
    <property type="match status" value="1"/>
</dbReference>
<dbReference type="AlphaFoldDB" id="A0A427KM51"/>
<dbReference type="SUPFAM" id="SSF54975">
    <property type="entry name" value="Acylphosphatase/BLUF domain-like"/>
    <property type="match status" value="1"/>
</dbReference>
<evidence type="ECO:0000313" key="4">
    <source>
        <dbReference type="Proteomes" id="UP000275321"/>
    </source>
</evidence>